<gene>
    <name evidence="2" type="ORF">C8E99_2632</name>
</gene>
<sequence>MSAPPPSQRTPGRTLLVGCGALGTRLGERLTADGGEVFALRRTTAGLPAAFTVLPVDLQAPVHTALPAVDAMVITLPPGGPVSAPLAGPAPGSEPAQNPGHDDGYLTSLRNLAAALPQVPPRVVLVSSTRVLGGHTHGRPLTEQDAPAPMGPRATTLLEGERLATELFDAIILRPAGIYGPGREMLLRKALEGAPVQYARRTNRIHEDDLVRTLHALLITEDPPRLLHAVDQAPAPLGEVITYIAHRLGVPPPPAIEPAEATGTVLDGARLLDFLGSLEHPTFQSGYGQLIAARGGTGSPEQS</sequence>
<dbReference type="PANTHER" id="PTHR48079">
    <property type="entry name" value="PROTEIN YEEZ"/>
    <property type="match status" value="1"/>
</dbReference>
<dbReference type="GO" id="GO:0004029">
    <property type="term" value="F:aldehyde dehydrogenase (NAD+) activity"/>
    <property type="evidence" value="ECO:0007669"/>
    <property type="project" value="TreeGrafter"/>
</dbReference>
<dbReference type="RefSeq" id="WP_115932652.1">
    <property type="nucleotide sequence ID" value="NZ_QREH01000001.1"/>
</dbReference>
<dbReference type="Proteomes" id="UP000256727">
    <property type="component" value="Unassembled WGS sequence"/>
</dbReference>
<dbReference type="Gene3D" id="3.40.50.720">
    <property type="entry name" value="NAD(P)-binding Rossmann-like Domain"/>
    <property type="match status" value="1"/>
</dbReference>
<proteinExistence type="predicted"/>
<dbReference type="GO" id="GO:0005737">
    <property type="term" value="C:cytoplasm"/>
    <property type="evidence" value="ECO:0007669"/>
    <property type="project" value="TreeGrafter"/>
</dbReference>
<comment type="caution">
    <text evidence="2">The sequence shown here is derived from an EMBL/GenBank/DDBJ whole genome shotgun (WGS) entry which is preliminary data.</text>
</comment>
<accession>A0A3D9LEH9</accession>
<name>A0A3D9LEH9_9MICC</name>
<dbReference type="PANTHER" id="PTHR48079:SF6">
    <property type="entry name" value="NAD(P)-BINDING DOMAIN-CONTAINING PROTEIN-RELATED"/>
    <property type="match status" value="1"/>
</dbReference>
<evidence type="ECO:0000313" key="2">
    <source>
        <dbReference type="EMBL" id="REE04778.1"/>
    </source>
</evidence>
<evidence type="ECO:0000313" key="3">
    <source>
        <dbReference type="Proteomes" id="UP000256727"/>
    </source>
</evidence>
<dbReference type="EMBL" id="QREH01000001">
    <property type="protein sequence ID" value="REE04778.1"/>
    <property type="molecule type" value="Genomic_DNA"/>
</dbReference>
<dbReference type="SUPFAM" id="SSF51735">
    <property type="entry name" value="NAD(P)-binding Rossmann-fold domains"/>
    <property type="match status" value="1"/>
</dbReference>
<keyword evidence="3" id="KW-1185">Reference proteome</keyword>
<dbReference type="OrthoDB" id="9808276at2"/>
<protein>
    <submittedName>
        <fullName evidence="2">Nucleoside-diphosphate-sugar epimerase</fullName>
    </submittedName>
</protein>
<dbReference type="InterPro" id="IPR051783">
    <property type="entry name" value="NAD(P)-dependent_oxidoreduct"/>
</dbReference>
<organism evidence="2 3">
    <name type="scientific">Citricoccus muralis</name>
    <dbReference type="NCBI Taxonomy" id="169134"/>
    <lineage>
        <taxon>Bacteria</taxon>
        <taxon>Bacillati</taxon>
        <taxon>Actinomycetota</taxon>
        <taxon>Actinomycetes</taxon>
        <taxon>Micrococcales</taxon>
        <taxon>Micrococcaceae</taxon>
        <taxon>Citricoccus</taxon>
    </lineage>
</organism>
<feature type="region of interest" description="Disordered" evidence="1">
    <location>
        <begin position="84"/>
        <end position="104"/>
    </location>
</feature>
<reference evidence="2 3" key="1">
    <citation type="submission" date="2018-07" db="EMBL/GenBank/DDBJ databases">
        <title>Sequencing the genomes of 1000 actinobacteria strains.</title>
        <authorList>
            <person name="Klenk H.-P."/>
        </authorList>
    </citation>
    <scope>NUCLEOTIDE SEQUENCE [LARGE SCALE GENOMIC DNA]</scope>
    <source>
        <strain evidence="2 3">DSM 14442</strain>
    </source>
</reference>
<dbReference type="InterPro" id="IPR036291">
    <property type="entry name" value="NAD(P)-bd_dom_sf"/>
</dbReference>
<dbReference type="AlphaFoldDB" id="A0A3D9LEH9"/>
<evidence type="ECO:0000256" key="1">
    <source>
        <dbReference type="SAM" id="MobiDB-lite"/>
    </source>
</evidence>